<name>A0AAD5IKA9_ACENE</name>
<reference evidence="1" key="2">
    <citation type="submission" date="2023-02" db="EMBL/GenBank/DDBJ databases">
        <authorList>
            <person name="Swenson N.G."/>
            <person name="Wegrzyn J.L."/>
            <person name="Mcevoy S.L."/>
        </authorList>
    </citation>
    <scope>NUCLEOTIDE SEQUENCE</scope>
    <source>
        <strain evidence="1">91603</strain>
        <tissue evidence="1">Leaf</tissue>
    </source>
</reference>
<sequence length="272" mass="29759">MNVPTTQEDEDDDDDDNINPIKMISLHDDVLNQNGASISMNEHLQNHHIPSIDSTVVIRQLPSEGLSFKTWPAATTLVTLLDHYRSHPTNSPLTSVLSNGVVVQQLNILELGSGTGLVGMAASAVLKANVTVTDLPHVISNLQFNVDANASMLSLQGGTVDVAPLRWGEAGDVEAIGGEFDLIIGSDVVYHDHLFEPLLETLRLLLNSNSGEKKKKSCKFVMGHLRRWKKEAAFFKKAKKLFQVETIHVDRPCDGARIGVVVYCMTGKAKRS</sequence>
<comment type="caution">
    <text evidence="1">The sequence shown here is derived from an EMBL/GenBank/DDBJ whole genome shotgun (WGS) entry which is preliminary data.</text>
</comment>
<dbReference type="AlphaFoldDB" id="A0AAD5IKA9"/>
<reference evidence="1" key="1">
    <citation type="journal article" date="2022" name="Plant J.">
        <title>Strategies of tolerance reflected in two North American maple genomes.</title>
        <authorList>
            <person name="McEvoy S.L."/>
            <person name="Sezen U.U."/>
            <person name="Trouern-Trend A."/>
            <person name="McMahon S.M."/>
            <person name="Schaberg P.G."/>
            <person name="Yang J."/>
            <person name="Wegrzyn J.L."/>
            <person name="Swenson N.G."/>
        </authorList>
    </citation>
    <scope>NUCLEOTIDE SEQUENCE</scope>
    <source>
        <strain evidence="1">91603</strain>
    </source>
</reference>
<gene>
    <name evidence="1" type="ORF">LWI28_024538</name>
</gene>
<evidence type="ECO:0000313" key="2">
    <source>
        <dbReference type="Proteomes" id="UP001064489"/>
    </source>
</evidence>
<protein>
    <submittedName>
        <fullName evidence="1">Uncharacterized protein</fullName>
    </submittedName>
</protein>
<organism evidence="1 2">
    <name type="scientific">Acer negundo</name>
    <name type="common">Box elder</name>
    <dbReference type="NCBI Taxonomy" id="4023"/>
    <lineage>
        <taxon>Eukaryota</taxon>
        <taxon>Viridiplantae</taxon>
        <taxon>Streptophyta</taxon>
        <taxon>Embryophyta</taxon>
        <taxon>Tracheophyta</taxon>
        <taxon>Spermatophyta</taxon>
        <taxon>Magnoliopsida</taxon>
        <taxon>eudicotyledons</taxon>
        <taxon>Gunneridae</taxon>
        <taxon>Pentapetalae</taxon>
        <taxon>rosids</taxon>
        <taxon>malvids</taxon>
        <taxon>Sapindales</taxon>
        <taxon>Sapindaceae</taxon>
        <taxon>Hippocastanoideae</taxon>
        <taxon>Acereae</taxon>
        <taxon>Acer</taxon>
    </lineage>
</organism>
<keyword evidence="2" id="KW-1185">Reference proteome</keyword>
<dbReference type="CDD" id="cd02440">
    <property type="entry name" value="AdoMet_MTases"/>
    <property type="match status" value="1"/>
</dbReference>
<dbReference type="PANTHER" id="PTHR14614:SF132">
    <property type="entry name" value="PROTEIN-LYSINE METHYLTRANSFERASE C42C1.13"/>
    <property type="match status" value="1"/>
</dbReference>
<dbReference type="Gene3D" id="3.40.50.150">
    <property type="entry name" value="Vaccinia Virus protein VP39"/>
    <property type="match status" value="1"/>
</dbReference>
<dbReference type="InterPro" id="IPR029063">
    <property type="entry name" value="SAM-dependent_MTases_sf"/>
</dbReference>
<dbReference type="Proteomes" id="UP001064489">
    <property type="component" value="Chromosome 10"/>
</dbReference>
<dbReference type="PANTHER" id="PTHR14614">
    <property type="entry name" value="HEPATOCELLULAR CARCINOMA-ASSOCIATED ANTIGEN"/>
    <property type="match status" value="1"/>
</dbReference>
<dbReference type="Pfam" id="PF10294">
    <property type="entry name" value="Methyltransf_16"/>
    <property type="match status" value="1"/>
</dbReference>
<evidence type="ECO:0000313" key="1">
    <source>
        <dbReference type="EMBL" id="KAI9166002.1"/>
    </source>
</evidence>
<dbReference type="SUPFAM" id="SSF53335">
    <property type="entry name" value="S-adenosyl-L-methionine-dependent methyltransferases"/>
    <property type="match status" value="1"/>
</dbReference>
<accession>A0AAD5IKA9</accession>
<proteinExistence type="predicted"/>
<dbReference type="InterPro" id="IPR019410">
    <property type="entry name" value="Methyltransf_16"/>
</dbReference>
<dbReference type="EMBL" id="JAJSOW010000105">
    <property type="protein sequence ID" value="KAI9166002.1"/>
    <property type="molecule type" value="Genomic_DNA"/>
</dbReference>